<evidence type="ECO:0000256" key="1">
    <source>
        <dbReference type="SAM" id="Phobius"/>
    </source>
</evidence>
<dbReference type="EMBL" id="JACOFX010000012">
    <property type="protein sequence ID" value="MBC3909797.1"/>
    <property type="molecule type" value="Genomic_DNA"/>
</dbReference>
<dbReference type="RefSeq" id="WP_186955316.1">
    <property type="nucleotide sequence ID" value="NZ_JACOFX010000012.1"/>
</dbReference>
<name>A0ABR6ZF02_9BURK</name>
<keyword evidence="3" id="KW-1185">Reference proteome</keyword>
<feature type="transmembrane region" description="Helical" evidence="1">
    <location>
        <begin position="59"/>
        <end position="77"/>
    </location>
</feature>
<reference evidence="2 3" key="1">
    <citation type="submission" date="2020-08" db="EMBL/GenBank/DDBJ databases">
        <title>Novel species isolated from subtropical streams in China.</title>
        <authorList>
            <person name="Lu H."/>
        </authorList>
    </citation>
    <scope>NUCLEOTIDE SEQUENCE [LARGE SCALE GENOMIC DNA]</scope>
    <source>
        <strain evidence="2 3">NL8W</strain>
    </source>
</reference>
<organism evidence="2 3">
    <name type="scientific">Undibacterium umbellatum</name>
    <dbReference type="NCBI Taxonomy" id="2762300"/>
    <lineage>
        <taxon>Bacteria</taxon>
        <taxon>Pseudomonadati</taxon>
        <taxon>Pseudomonadota</taxon>
        <taxon>Betaproteobacteria</taxon>
        <taxon>Burkholderiales</taxon>
        <taxon>Oxalobacteraceae</taxon>
        <taxon>Undibacterium</taxon>
    </lineage>
</organism>
<evidence type="ECO:0000313" key="2">
    <source>
        <dbReference type="EMBL" id="MBC3909797.1"/>
    </source>
</evidence>
<proteinExistence type="predicted"/>
<keyword evidence="1" id="KW-0472">Membrane</keyword>
<feature type="transmembrane region" description="Helical" evidence="1">
    <location>
        <begin position="28"/>
        <end position="53"/>
    </location>
</feature>
<comment type="caution">
    <text evidence="2">The sequence shown here is derived from an EMBL/GenBank/DDBJ whole genome shotgun (WGS) entry which is preliminary data.</text>
</comment>
<protein>
    <submittedName>
        <fullName evidence="2">Uncharacterized protein</fullName>
    </submittedName>
</protein>
<sequence>MSSTQIDQILILLRKSAHEFYYFCRKAFVAAMALPLPHLLVICLGIAVALMILPLALSIFIAFMIFKLIVILLAIHLKENQQQANQLHKEP</sequence>
<evidence type="ECO:0000313" key="3">
    <source>
        <dbReference type="Proteomes" id="UP000646911"/>
    </source>
</evidence>
<gene>
    <name evidence="2" type="ORF">H8L47_19715</name>
</gene>
<dbReference type="Proteomes" id="UP000646911">
    <property type="component" value="Unassembled WGS sequence"/>
</dbReference>
<keyword evidence="1" id="KW-1133">Transmembrane helix</keyword>
<keyword evidence="1" id="KW-0812">Transmembrane</keyword>
<accession>A0ABR6ZF02</accession>